<proteinExistence type="predicted"/>
<accession>A0ABV7ST06</accession>
<dbReference type="Proteomes" id="UP001595713">
    <property type="component" value="Unassembled WGS sequence"/>
</dbReference>
<keyword evidence="3" id="KW-1185">Reference proteome</keyword>
<dbReference type="EMBL" id="JBHRXP010000003">
    <property type="protein sequence ID" value="MFC3580109.1"/>
    <property type="molecule type" value="Genomic_DNA"/>
</dbReference>
<name>A0ABV7ST06_9SPHN</name>
<evidence type="ECO:0000313" key="2">
    <source>
        <dbReference type="EMBL" id="MFC3580109.1"/>
    </source>
</evidence>
<feature type="region of interest" description="Disordered" evidence="1">
    <location>
        <begin position="122"/>
        <end position="160"/>
    </location>
</feature>
<feature type="compositionally biased region" description="Pro residues" evidence="1">
    <location>
        <begin position="15"/>
        <end position="24"/>
    </location>
</feature>
<dbReference type="RefSeq" id="WP_261295334.1">
    <property type="nucleotide sequence ID" value="NZ_JANQBK010000015.1"/>
</dbReference>
<feature type="compositionally biased region" description="Low complexity" evidence="1">
    <location>
        <begin position="39"/>
        <end position="78"/>
    </location>
</feature>
<evidence type="ECO:0000256" key="1">
    <source>
        <dbReference type="SAM" id="MobiDB-lite"/>
    </source>
</evidence>
<evidence type="ECO:0000313" key="3">
    <source>
        <dbReference type="Proteomes" id="UP001595713"/>
    </source>
</evidence>
<reference evidence="3" key="1">
    <citation type="journal article" date="2019" name="Int. J. Syst. Evol. Microbiol.">
        <title>The Global Catalogue of Microorganisms (GCM) 10K type strain sequencing project: providing services to taxonomists for standard genome sequencing and annotation.</title>
        <authorList>
            <consortium name="The Broad Institute Genomics Platform"/>
            <consortium name="The Broad Institute Genome Sequencing Center for Infectious Disease"/>
            <person name="Wu L."/>
            <person name="Ma J."/>
        </authorList>
    </citation>
    <scope>NUCLEOTIDE SEQUENCE [LARGE SCALE GENOMIC DNA]</scope>
    <source>
        <strain evidence="3">KCTC 42739</strain>
    </source>
</reference>
<organism evidence="2 3">
    <name type="scientific">Sphingomonas hylomeconis</name>
    <dbReference type="NCBI Taxonomy" id="1395958"/>
    <lineage>
        <taxon>Bacteria</taxon>
        <taxon>Pseudomonadati</taxon>
        <taxon>Pseudomonadota</taxon>
        <taxon>Alphaproteobacteria</taxon>
        <taxon>Sphingomonadales</taxon>
        <taxon>Sphingomonadaceae</taxon>
        <taxon>Sphingomonas</taxon>
    </lineage>
</organism>
<feature type="compositionally biased region" description="Low complexity" evidence="1">
    <location>
        <begin position="86"/>
        <end position="98"/>
    </location>
</feature>
<sequence>MATPPKDPTDTPPASAKPPAPRKPATPRKAAAPRKTARKTAAGSTPASKPAARKPAAPRASAATSRTTAAKTSPAAKAPTRRRTAAKAAPASTGTSKWGLAAIVGGVGAALTAGLLALRGSTPANDLALPNKGQKAHQADGTDSSASFQAGIADEGTIPE</sequence>
<gene>
    <name evidence="2" type="ORF">ACFONA_08010</name>
</gene>
<protein>
    <submittedName>
        <fullName evidence="2">Uncharacterized protein</fullName>
    </submittedName>
</protein>
<comment type="caution">
    <text evidence="2">The sequence shown here is derived from an EMBL/GenBank/DDBJ whole genome shotgun (WGS) entry which is preliminary data.</text>
</comment>
<feature type="region of interest" description="Disordered" evidence="1">
    <location>
        <begin position="1"/>
        <end position="98"/>
    </location>
</feature>